<protein>
    <submittedName>
        <fullName evidence="13">Uncharacterized protein LOC101845310</fullName>
    </submittedName>
</protein>
<feature type="domain" description="G-protein coupled receptors family 1 profile" evidence="11">
    <location>
        <begin position="40"/>
        <end position="209"/>
    </location>
</feature>
<dbReference type="GeneID" id="101845310"/>
<dbReference type="PROSITE" id="PS00237">
    <property type="entry name" value="G_PROTEIN_RECEP_F1_1"/>
    <property type="match status" value="1"/>
</dbReference>
<keyword evidence="7 9" id="KW-0675">Receptor</keyword>
<evidence type="ECO:0000256" key="10">
    <source>
        <dbReference type="SAM" id="Phobius"/>
    </source>
</evidence>
<keyword evidence="6 10" id="KW-0472">Membrane</keyword>
<organism evidence="12 13">
    <name type="scientific">Aplysia californica</name>
    <name type="common">California sea hare</name>
    <dbReference type="NCBI Taxonomy" id="6500"/>
    <lineage>
        <taxon>Eukaryota</taxon>
        <taxon>Metazoa</taxon>
        <taxon>Spiralia</taxon>
        <taxon>Lophotrochozoa</taxon>
        <taxon>Mollusca</taxon>
        <taxon>Gastropoda</taxon>
        <taxon>Heterobranchia</taxon>
        <taxon>Euthyneura</taxon>
        <taxon>Tectipleura</taxon>
        <taxon>Aplysiida</taxon>
        <taxon>Aplysioidea</taxon>
        <taxon>Aplysiidae</taxon>
        <taxon>Aplysia</taxon>
    </lineage>
</organism>
<evidence type="ECO:0000256" key="2">
    <source>
        <dbReference type="ARBA" id="ARBA00022475"/>
    </source>
</evidence>
<dbReference type="SUPFAM" id="SSF81321">
    <property type="entry name" value="Family A G protein-coupled receptor-like"/>
    <property type="match status" value="1"/>
</dbReference>
<evidence type="ECO:0000256" key="5">
    <source>
        <dbReference type="ARBA" id="ARBA00023040"/>
    </source>
</evidence>
<name>A0ABM1VQK1_APLCA</name>
<evidence type="ECO:0000313" key="13">
    <source>
        <dbReference type="RefSeq" id="XP_035824693.1"/>
    </source>
</evidence>
<evidence type="ECO:0000256" key="1">
    <source>
        <dbReference type="ARBA" id="ARBA00004651"/>
    </source>
</evidence>
<comment type="similarity">
    <text evidence="9">Belongs to the G-protein coupled receptor 1 family.</text>
</comment>
<feature type="transmembrane region" description="Helical" evidence="10">
    <location>
        <begin position="59"/>
        <end position="80"/>
    </location>
</feature>
<dbReference type="PROSITE" id="PS50262">
    <property type="entry name" value="G_PROTEIN_RECEP_F1_2"/>
    <property type="match status" value="1"/>
</dbReference>
<keyword evidence="8 9" id="KW-0807">Transducer</keyword>
<feature type="transmembrane region" description="Helical" evidence="10">
    <location>
        <begin position="183"/>
        <end position="209"/>
    </location>
</feature>
<keyword evidence="4 10" id="KW-1133">Transmembrane helix</keyword>
<feature type="transmembrane region" description="Helical" evidence="10">
    <location>
        <begin position="140"/>
        <end position="157"/>
    </location>
</feature>
<dbReference type="Gene3D" id="1.20.1070.10">
    <property type="entry name" value="Rhodopsin 7-helix transmembrane proteins"/>
    <property type="match status" value="1"/>
</dbReference>
<evidence type="ECO:0000256" key="4">
    <source>
        <dbReference type="ARBA" id="ARBA00022989"/>
    </source>
</evidence>
<keyword evidence="3 9" id="KW-0812">Transmembrane</keyword>
<dbReference type="CDD" id="cd00637">
    <property type="entry name" value="7tm_classA_rhodopsin-like"/>
    <property type="match status" value="1"/>
</dbReference>
<keyword evidence="12" id="KW-1185">Reference proteome</keyword>
<evidence type="ECO:0000256" key="9">
    <source>
        <dbReference type="RuleBase" id="RU000688"/>
    </source>
</evidence>
<proteinExistence type="inferred from homology"/>
<evidence type="ECO:0000313" key="12">
    <source>
        <dbReference type="Proteomes" id="UP000694888"/>
    </source>
</evidence>
<reference evidence="13" key="1">
    <citation type="submission" date="2025-08" db="UniProtKB">
        <authorList>
            <consortium name="RefSeq"/>
        </authorList>
    </citation>
    <scope>IDENTIFICATION</scope>
</reference>
<evidence type="ECO:0000256" key="7">
    <source>
        <dbReference type="ARBA" id="ARBA00023170"/>
    </source>
</evidence>
<keyword evidence="2" id="KW-1003">Cell membrane</keyword>
<dbReference type="PANTHER" id="PTHR24230:SF0">
    <property type="entry name" value="G-PROTEIN COUPLED RECEPTORS FAMILY 1 PROFILE DOMAIN-CONTAINING PROTEIN"/>
    <property type="match status" value="1"/>
</dbReference>
<dbReference type="RefSeq" id="XP_035824693.1">
    <property type="nucleotide sequence ID" value="XM_035968800.1"/>
</dbReference>
<dbReference type="Proteomes" id="UP000694888">
    <property type="component" value="Unplaced"/>
</dbReference>
<dbReference type="InterPro" id="IPR017452">
    <property type="entry name" value="GPCR_Rhodpsn_7TM"/>
</dbReference>
<sequence length="490" mass="55411">MQNSTSFPVYNFTLFGEVPEWTRIIYFTYLFLVYALGIPGNLITAIIYWRTRPKSACDWLILSMSLADLFVCFWVPWLYFRTEYPLEISFMSSSICGLETSLQLSAMMASLGMLDVIALDRYVKICHTRLKSLTPTASRNLCIFLILLAVALSVAPGRDAEMNMNASCRIYHDWGFTSHMRGYYTMFFTFYALSFCIISFTYGNIIITIGRKVRRKQRLIQNDGLRSQDPATAANGNCDTREAVENETCGQVNDPGSRSRWKGACCRLFSAKAKAKTKAESVYAEEQGEPEYEMRLQHEKRIQNPEGNQSEAIVDLHRGGHTDVETSENCKLLPVPKPGAPSCQILPKNAGKGDNLVSNCYHPQDYLPCTTNEIRGDTAEYLIKHSNSDIQDNVSPDVPREPDWDTHSHILQRIAEPVGNTDGHENCLTSKPPADNGVYERAVLDLHANSHDNYQQPNDYNAPGTDTERHDQIDLSMILLMFWGKETTNI</sequence>
<dbReference type="InterPro" id="IPR000276">
    <property type="entry name" value="GPCR_Rhodpsn"/>
</dbReference>
<gene>
    <name evidence="13" type="primary">LOC101845310</name>
</gene>
<keyword evidence="5 9" id="KW-0297">G-protein coupled receptor</keyword>
<dbReference type="PANTHER" id="PTHR24230">
    <property type="entry name" value="G-PROTEIN COUPLED RECEPTOR"/>
    <property type="match status" value="1"/>
</dbReference>
<dbReference type="Pfam" id="PF00001">
    <property type="entry name" value="7tm_1"/>
    <property type="match status" value="1"/>
</dbReference>
<dbReference type="PRINTS" id="PR00237">
    <property type="entry name" value="GPCRRHODOPSN"/>
</dbReference>
<comment type="subcellular location">
    <subcellularLocation>
        <location evidence="1">Cell membrane</location>
        <topology evidence="1">Multi-pass membrane protein</topology>
    </subcellularLocation>
</comment>
<evidence type="ECO:0000256" key="8">
    <source>
        <dbReference type="ARBA" id="ARBA00023224"/>
    </source>
</evidence>
<feature type="transmembrane region" description="Helical" evidence="10">
    <location>
        <begin position="24"/>
        <end position="47"/>
    </location>
</feature>
<evidence type="ECO:0000256" key="3">
    <source>
        <dbReference type="ARBA" id="ARBA00022692"/>
    </source>
</evidence>
<feature type="transmembrane region" description="Helical" evidence="10">
    <location>
        <begin position="100"/>
        <end position="119"/>
    </location>
</feature>
<accession>A0ABM1VQK1</accession>
<evidence type="ECO:0000259" key="11">
    <source>
        <dbReference type="PROSITE" id="PS50262"/>
    </source>
</evidence>
<evidence type="ECO:0000256" key="6">
    <source>
        <dbReference type="ARBA" id="ARBA00023136"/>
    </source>
</evidence>